<dbReference type="AlphaFoldDB" id="A0A9K3HA95"/>
<evidence type="ECO:0000313" key="1">
    <source>
        <dbReference type="EMBL" id="KAF5771009.1"/>
    </source>
</evidence>
<keyword evidence="2" id="KW-1185">Reference proteome</keyword>
<reference evidence="1" key="1">
    <citation type="journal article" date="2017" name="Nature">
        <title>The sunflower genome provides insights into oil metabolism, flowering and Asterid evolution.</title>
        <authorList>
            <person name="Badouin H."/>
            <person name="Gouzy J."/>
            <person name="Grassa C.J."/>
            <person name="Murat F."/>
            <person name="Staton S.E."/>
            <person name="Cottret L."/>
            <person name="Lelandais-Briere C."/>
            <person name="Owens G.L."/>
            <person name="Carrere S."/>
            <person name="Mayjonade B."/>
            <person name="Legrand L."/>
            <person name="Gill N."/>
            <person name="Kane N.C."/>
            <person name="Bowers J.E."/>
            <person name="Hubner S."/>
            <person name="Bellec A."/>
            <person name="Berard A."/>
            <person name="Berges H."/>
            <person name="Blanchet N."/>
            <person name="Boniface M.C."/>
            <person name="Brunel D."/>
            <person name="Catrice O."/>
            <person name="Chaidir N."/>
            <person name="Claudel C."/>
            <person name="Donnadieu C."/>
            <person name="Faraut T."/>
            <person name="Fievet G."/>
            <person name="Helmstetter N."/>
            <person name="King M."/>
            <person name="Knapp S.J."/>
            <person name="Lai Z."/>
            <person name="Le Paslier M.C."/>
            <person name="Lippi Y."/>
            <person name="Lorenzon L."/>
            <person name="Mandel J.R."/>
            <person name="Marage G."/>
            <person name="Marchand G."/>
            <person name="Marquand E."/>
            <person name="Bret-Mestries E."/>
            <person name="Morien E."/>
            <person name="Nambeesan S."/>
            <person name="Nguyen T."/>
            <person name="Pegot-Espagnet P."/>
            <person name="Pouilly N."/>
            <person name="Raftis F."/>
            <person name="Sallet E."/>
            <person name="Schiex T."/>
            <person name="Thomas J."/>
            <person name="Vandecasteele C."/>
            <person name="Vares D."/>
            <person name="Vear F."/>
            <person name="Vautrin S."/>
            <person name="Crespi M."/>
            <person name="Mangin B."/>
            <person name="Burke J.M."/>
            <person name="Salse J."/>
            <person name="Munos S."/>
            <person name="Vincourt P."/>
            <person name="Rieseberg L.H."/>
            <person name="Langlade N.B."/>
        </authorList>
    </citation>
    <scope>NUCLEOTIDE SEQUENCE</scope>
    <source>
        <tissue evidence="1">Leaves</tissue>
    </source>
</reference>
<dbReference type="EMBL" id="MNCJ02000329">
    <property type="protein sequence ID" value="KAF5771009.1"/>
    <property type="molecule type" value="Genomic_DNA"/>
</dbReference>
<accession>A0A9K3HA95</accession>
<protein>
    <submittedName>
        <fullName evidence="1">Uncharacterized protein</fullName>
    </submittedName>
</protein>
<name>A0A9K3HA95_HELAN</name>
<sequence length="110" mass="12626">MVFYLESKKHCIRFLRKMLWGCVEKIRTDRVLRCVMVVRRCFTGEKGGAFVGVGLPEIRPEKVVGLYFGDRSLERGRLFHLGGYGFGGDEGERIVRNNMFPKISPKIVNT</sequence>
<dbReference type="Proteomes" id="UP000215914">
    <property type="component" value="Unassembled WGS sequence"/>
</dbReference>
<evidence type="ECO:0000313" key="2">
    <source>
        <dbReference type="Proteomes" id="UP000215914"/>
    </source>
</evidence>
<comment type="caution">
    <text evidence="1">The sequence shown here is derived from an EMBL/GenBank/DDBJ whole genome shotgun (WGS) entry which is preliminary data.</text>
</comment>
<dbReference type="Gramene" id="mRNA:HanXRQr2_Chr14g0665771">
    <property type="protein sequence ID" value="CDS:HanXRQr2_Chr14g0665771.1"/>
    <property type="gene ID" value="HanXRQr2_Chr14g0665771"/>
</dbReference>
<gene>
    <name evidence="1" type="ORF">HanXRQr2_Chr14g0665771</name>
</gene>
<reference evidence="1" key="2">
    <citation type="submission" date="2020-06" db="EMBL/GenBank/DDBJ databases">
        <title>Helianthus annuus Genome sequencing and assembly Release 2.</title>
        <authorList>
            <person name="Gouzy J."/>
            <person name="Langlade N."/>
            <person name="Munos S."/>
        </authorList>
    </citation>
    <scope>NUCLEOTIDE SEQUENCE</scope>
    <source>
        <tissue evidence="1">Leaves</tissue>
    </source>
</reference>
<organism evidence="1 2">
    <name type="scientific">Helianthus annuus</name>
    <name type="common">Common sunflower</name>
    <dbReference type="NCBI Taxonomy" id="4232"/>
    <lineage>
        <taxon>Eukaryota</taxon>
        <taxon>Viridiplantae</taxon>
        <taxon>Streptophyta</taxon>
        <taxon>Embryophyta</taxon>
        <taxon>Tracheophyta</taxon>
        <taxon>Spermatophyta</taxon>
        <taxon>Magnoliopsida</taxon>
        <taxon>eudicotyledons</taxon>
        <taxon>Gunneridae</taxon>
        <taxon>Pentapetalae</taxon>
        <taxon>asterids</taxon>
        <taxon>campanulids</taxon>
        <taxon>Asterales</taxon>
        <taxon>Asteraceae</taxon>
        <taxon>Asteroideae</taxon>
        <taxon>Heliantheae alliance</taxon>
        <taxon>Heliantheae</taxon>
        <taxon>Helianthus</taxon>
    </lineage>
</organism>
<proteinExistence type="predicted"/>